<dbReference type="Proteomes" id="UP000546324">
    <property type="component" value="Unassembled WGS sequence"/>
</dbReference>
<sequence>MQAVRQLLAIIASMALVLFDTYARFVCMGLAIVDFGRSGWMTVFHDNGASDVLIGFAILAGVLADFIARRADETVSAAAAVAPQGQNLESTDARKK</sequence>
<name>A0A7X0G085_9ACTN</name>
<evidence type="ECO:0000313" key="2">
    <source>
        <dbReference type="EMBL" id="MBB6397014.1"/>
    </source>
</evidence>
<feature type="transmembrane region" description="Helical" evidence="1">
    <location>
        <begin position="47"/>
        <end position="68"/>
    </location>
</feature>
<organism evidence="2 3">
    <name type="scientific">Actinomadura coerulea</name>
    <dbReference type="NCBI Taxonomy" id="46159"/>
    <lineage>
        <taxon>Bacteria</taxon>
        <taxon>Bacillati</taxon>
        <taxon>Actinomycetota</taxon>
        <taxon>Actinomycetes</taxon>
        <taxon>Streptosporangiales</taxon>
        <taxon>Thermomonosporaceae</taxon>
        <taxon>Actinomadura</taxon>
    </lineage>
</organism>
<keyword evidence="1" id="KW-0472">Membrane</keyword>
<comment type="caution">
    <text evidence="2">The sequence shown here is derived from an EMBL/GenBank/DDBJ whole genome shotgun (WGS) entry which is preliminary data.</text>
</comment>
<gene>
    <name evidence="2" type="ORF">BKA00_003928</name>
</gene>
<dbReference type="EMBL" id="JACHMQ010000001">
    <property type="protein sequence ID" value="MBB6397014.1"/>
    <property type="molecule type" value="Genomic_DNA"/>
</dbReference>
<dbReference type="AlphaFoldDB" id="A0A7X0G085"/>
<dbReference type="RefSeq" id="WP_185027056.1">
    <property type="nucleotide sequence ID" value="NZ_JACHMQ010000001.1"/>
</dbReference>
<keyword evidence="3" id="KW-1185">Reference proteome</keyword>
<protein>
    <submittedName>
        <fullName evidence="2">Uncharacterized protein</fullName>
    </submittedName>
</protein>
<proteinExistence type="predicted"/>
<keyword evidence="1" id="KW-0812">Transmembrane</keyword>
<evidence type="ECO:0000313" key="3">
    <source>
        <dbReference type="Proteomes" id="UP000546324"/>
    </source>
</evidence>
<accession>A0A7X0G085</accession>
<reference evidence="2 3" key="1">
    <citation type="submission" date="2020-08" db="EMBL/GenBank/DDBJ databases">
        <title>Sequencing the genomes of 1000 actinobacteria strains.</title>
        <authorList>
            <person name="Klenk H.-P."/>
        </authorList>
    </citation>
    <scope>NUCLEOTIDE SEQUENCE [LARGE SCALE GENOMIC DNA]</scope>
    <source>
        <strain evidence="2 3">DSM 43675</strain>
    </source>
</reference>
<evidence type="ECO:0000256" key="1">
    <source>
        <dbReference type="SAM" id="Phobius"/>
    </source>
</evidence>
<keyword evidence="1" id="KW-1133">Transmembrane helix</keyword>